<accession>A0A139AEJ0</accession>
<proteinExistence type="predicted"/>
<sequence>RKLIYPLSLALRHNIIMVFAMGFLFGEYSTSTSICYLLFHSLVLHGKTTRNAQVIAFLNPALSIVTFGPLTLGGTGAMNRDGGCWLQDMPGWRALITYAAATIYATANVYMIFKTARFMNSRNRLASGGILSVAAGSIQQDAEVLSKRWIYYPMSIYISVGLGSIINILGGPIGMVIGEQLVMSGGIINGIGFFFFDPTSRREKSLWRCSN</sequence>
<protein>
    <recommendedName>
        <fullName evidence="4">G-protein coupled receptors family 2 profile 2 domain-containing protein</fullName>
    </recommendedName>
</protein>
<feature type="non-terminal residue" evidence="2">
    <location>
        <position position="1"/>
    </location>
</feature>
<feature type="transmembrane region" description="Helical" evidence="1">
    <location>
        <begin position="149"/>
        <end position="169"/>
    </location>
</feature>
<name>A0A139AEJ0_GONPJ</name>
<evidence type="ECO:0000313" key="2">
    <source>
        <dbReference type="EMBL" id="KXS15232.1"/>
    </source>
</evidence>
<dbReference type="EMBL" id="KQ965763">
    <property type="protein sequence ID" value="KXS15232.1"/>
    <property type="molecule type" value="Genomic_DNA"/>
</dbReference>
<evidence type="ECO:0000313" key="3">
    <source>
        <dbReference type="Proteomes" id="UP000070544"/>
    </source>
</evidence>
<keyword evidence="1" id="KW-0812">Transmembrane</keyword>
<keyword evidence="1" id="KW-0472">Membrane</keyword>
<feature type="transmembrane region" description="Helical" evidence="1">
    <location>
        <begin position="15"/>
        <end position="39"/>
    </location>
</feature>
<evidence type="ECO:0000256" key="1">
    <source>
        <dbReference type="SAM" id="Phobius"/>
    </source>
</evidence>
<dbReference type="AlphaFoldDB" id="A0A139AEJ0"/>
<feature type="transmembrane region" description="Helical" evidence="1">
    <location>
        <begin position="51"/>
        <end position="72"/>
    </location>
</feature>
<feature type="transmembrane region" description="Helical" evidence="1">
    <location>
        <begin position="175"/>
        <end position="196"/>
    </location>
</feature>
<organism evidence="2 3">
    <name type="scientific">Gonapodya prolifera (strain JEL478)</name>
    <name type="common">Monoblepharis prolifera</name>
    <dbReference type="NCBI Taxonomy" id="1344416"/>
    <lineage>
        <taxon>Eukaryota</taxon>
        <taxon>Fungi</taxon>
        <taxon>Fungi incertae sedis</taxon>
        <taxon>Chytridiomycota</taxon>
        <taxon>Chytridiomycota incertae sedis</taxon>
        <taxon>Monoblepharidomycetes</taxon>
        <taxon>Monoblepharidales</taxon>
        <taxon>Gonapodyaceae</taxon>
        <taxon>Gonapodya</taxon>
    </lineage>
</organism>
<feature type="transmembrane region" description="Helical" evidence="1">
    <location>
        <begin position="92"/>
        <end position="113"/>
    </location>
</feature>
<evidence type="ECO:0008006" key="4">
    <source>
        <dbReference type="Google" id="ProtNLM"/>
    </source>
</evidence>
<keyword evidence="3" id="KW-1185">Reference proteome</keyword>
<reference evidence="2 3" key="1">
    <citation type="journal article" date="2015" name="Genome Biol. Evol.">
        <title>Phylogenomic analyses indicate that early fungi evolved digesting cell walls of algal ancestors of land plants.</title>
        <authorList>
            <person name="Chang Y."/>
            <person name="Wang S."/>
            <person name="Sekimoto S."/>
            <person name="Aerts A.L."/>
            <person name="Choi C."/>
            <person name="Clum A."/>
            <person name="LaButti K.M."/>
            <person name="Lindquist E.A."/>
            <person name="Yee Ngan C."/>
            <person name="Ohm R.A."/>
            <person name="Salamov A.A."/>
            <person name="Grigoriev I.V."/>
            <person name="Spatafora J.W."/>
            <person name="Berbee M.L."/>
        </authorList>
    </citation>
    <scope>NUCLEOTIDE SEQUENCE [LARGE SCALE GENOMIC DNA]</scope>
    <source>
        <strain evidence="2 3">JEL478</strain>
    </source>
</reference>
<keyword evidence="1" id="KW-1133">Transmembrane helix</keyword>
<dbReference type="Proteomes" id="UP000070544">
    <property type="component" value="Unassembled WGS sequence"/>
</dbReference>
<gene>
    <name evidence="2" type="ORF">M427DRAFT_56860</name>
</gene>